<protein>
    <recommendedName>
        <fullName evidence="2">LysR substrate-binding domain-containing protein</fullName>
    </recommendedName>
</protein>
<evidence type="ECO:0000256" key="1">
    <source>
        <dbReference type="ARBA" id="ARBA00009437"/>
    </source>
</evidence>
<comment type="similarity">
    <text evidence="1">Belongs to the LysR transcriptional regulatory family.</text>
</comment>
<dbReference type="GO" id="GO:0006351">
    <property type="term" value="P:DNA-templated transcription"/>
    <property type="evidence" value="ECO:0007669"/>
    <property type="project" value="TreeGrafter"/>
</dbReference>
<dbReference type="AlphaFoldDB" id="A0A370P1W9"/>
<keyword evidence="4" id="KW-1185">Reference proteome</keyword>
<dbReference type="PANTHER" id="PTHR30537">
    <property type="entry name" value="HTH-TYPE TRANSCRIPTIONAL REGULATOR"/>
    <property type="match status" value="1"/>
</dbReference>
<sequence length="281" mass="31002">MDYGLTDIVSGRFDAGVRRGRLVAKDMIAVRIGPDIPMTVAGAPSYFARHAAPKRPPDLVAHACLNLRLPTHGEFLPWTFMKAGKEHRIKVDGPMVFNSITPIRDAAVAGVGLAYLPEAYVTEQVASGRLVQVLGDWRKTFEGYHLYCANRRHASSGFALLVEALRYSKQQESPNPPAKAAHVTISANAQHLADAFGIGEGLDNRAKKRAPRRAVRGISSLRRAWRQRLPTSGMHAFTMLYLRKIANRTARTLPYFETSRQAPPGRPRHGVPRYGTPCLCG</sequence>
<comment type="caution">
    <text evidence="3">The sequence shown here is derived from an EMBL/GenBank/DDBJ whole genome shotgun (WGS) entry which is preliminary data.</text>
</comment>
<evidence type="ECO:0000313" key="4">
    <source>
        <dbReference type="Proteomes" id="UP000255165"/>
    </source>
</evidence>
<organism evidence="3 4">
    <name type="scientific">Cupriavidus lacunae</name>
    <dbReference type="NCBI Taxonomy" id="2666307"/>
    <lineage>
        <taxon>Bacteria</taxon>
        <taxon>Pseudomonadati</taxon>
        <taxon>Pseudomonadota</taxon>
        <taxon>Betaproteobacteria</taxon>
        <taxon>Burkholderiales</taxon>
        <taxon>Burkholderiaceae</taxon>
        <taxon>Cupriavidus</taxon>
    </lineage>
</organism>
<evidence type="ECO:0000259" key="2">
    <source>
        <dbReference type="Pfam" id="PF03466"/>
    </source>
</evidence>
<accession>A0A370P1W9</accession>
<proteinExistence type="inferred from homology"/>
<evidence type="ECO:0000313" key="3">
    <source>
        <dbReference type="EMBL" id="RDK11859.1"/>
    </source>
</evidence>
<dbReference type="Gene3D" id="3.40.190.290">
    <property type="match status" value="1"/>
</dbReference>
<reference evidence="3 4" key="1">
    <citation type="submission" date="2018-06" db="EMBL/GenBank/DDBJ databases">
        <authorList>
            <person name="Feng T."/>
            <person name="Jeon C.O."/>
        </authorList>
    </citation>
    <scope>NUCLEOTIDE SEQUENCE [LARGE SCALE GENOMIC DNA]</scope>
    <source>
        <strain evidence="3 4">S23</strain>
    </source>
</reference>
<dbReference type="InterPro" id="IPR058163">
    <property type="entry name" value="LysR-type_TF_proteobact-type"/>
</dbReference>
<dbReference type="PANTHER" id="PTHR30537:SF1">
    <property type="entry name" value="HTH-TYPE TRANSCRIPTIONAL REGULATOR PGRR"/>
    <property type="match status" value="1"/>
</dbReference>
<dbReference type="InterPro" id="IPR005119">
    <property type="entry name" value="LysR_subst-bd"/>
</dbReference>
<dbReference type="GO" id="GO:0003700">
    <property type="term" value="F:DNA-binding transcription factor activity"/>
    <property type="evidence" value="ECO:0007669"/>
    <property type="project" value="TreeGrafter"/>
</dbReference>
<dbReference type="EMBL" id="QKWJ01000002">
    <property type="protein sequence ID" value="RDK11859.1"/>
    <property type="molecule type" value="Genomic_DNA"/>
</dbReference>
<dbReference type="Pfam" id="PF03466">
    <property type="entry name" value="LysR_substrate"/>
    <property type="match status" value="1"/>
</dbReference>
<dbReference type="SUPFAM" id="SSF53850">
    <property type="entry name" value="Periplasmic binding protein-like II"/>
    <property type="match status" value="1"/>
</dbReference>
<feature type="domain" description="LysR substrate-binding" evidence="2">
    <location>
        <begin position="8"/>
        <end position="166"/>
    </location>
</feature>
<gene>
    <name evidence="3" type="ORF">DN412_02880</name>
</gene>
<dbReference type="GO" id="GO:0043565">
    <property type="term" value="F:sequence-specific DNA binding"/>
    <property type="evidence" value="ECO:0007669"/>
    <property type="project" value="TreeGrafter"/>
</dbReference>
<dbReference type="Proteomes" id="UP000255165">
    <property type="component" value="Unassembled WGS sequence"/>
</dbReference>
<dbReference type="RefSeq" id="WP_115013132.1">
    <property type="nucleotide sequence ID" value="NZ_QKWJ01000002.1"/>
</dbReference>
<name>A0A370P1W9_9BURK</name>